<reference evidence="2 3" key="1">
    <citation type="journal article" date="2022" name="Front. Cell. Infect. Microbiol.">
        <title>The Genomes of Two Strains of Taenia crassiceps the Animal Model for the Study of Human Cysticercosis.</title>
        <authorList>
            <person name="Bobes R.J."/>
            <person name="Estrada K."/>
            <person name="Rios-Valencia D.G."/>
            <person name="Calderon-Gallegos A."/>
            <person name="de la Torre P."/>
            <person name="Carrero J.C."/>
            <person name="Sanchez-Flores A."/>
            <person name="Laclette J.P."/>
        </authorList>
    </citation>
    <scope>NUCLEOTIDE SEQUENCE [LARGE SCALE GENOMIC DNA]</scope>
    <source>
        <strain evidence="2">WFUcys</strain>
    </source>
</reference>
<accession>A0ABR4QPZ6</accession>
<comment type="caution">
    <text evidence="2">The sequence shown here is derived from an EMBL/GenBank/DDBJ whole genome shotgun (WGS) entry which is preliminary data.</text>
</comment>
<dbReference type="Proteomes" id="UP001651158">
    <property type="component" value="Unassembled WGS sequence"/>
</dbReference>
<evidence type="ECO:0000313" key="3">
    <source>
        <dbReference type="Proteomes" id="UP001651158"/>
    </source>
</evidence>
<protein>
    <submittedName>
        <fullName evidence="2">Uncharacterized protein</fullName>
    </submittedName>
</protein>
<feature type="compositionally biased region" description="Polar residues" evidence="1">
    <location>
        <begin position="713"/>
        <end position="723"/>
    </location>
</feature>
<gene>
    <name evidence="2" type="ORF">TcWFU_002218</name>
</gene>
<evidence type="ECO:0000313" key="2">
    <source>
        <dbReference type="EMBL" id="KAL5111534.1"/>
    </source>
</evidence>
<keyword evidence="3" id="KW-1185">Reference proteome</keyword>
<feature type="region of interest" description="Disordered" evidence="1">
    <location>
        <begin position="338"/>
        <end position="388"/>
    </location>
</feature>
<feature type="region of interest" description="Disordered" evidence="1">
    <location>
        <begin position="614"/>
        <end position="637"/>
    </location>
</feature>
<dbReference type="EMBL" id="JAKROA010000001">
    <property type="protein sequence ID" value="KAL5111534.1"/>
    <property type="molecule type" value="Genomic_DNA"/>
</dbReference>
<name>A0ABR4QPZ6_9CEST</name>
<organism evidence="2 3">
    <name type="scientific">Taenia crassiceps</name>
    <dbReference type="NCBI Taxonomy" id="6207"/>
    <lineage>
        <taxon>Eukaryota</taxon>
        <taxon>Metazoa</taxon>
        <taxon>Spiralia</taxon>
        <taxon>Lophotrochozoa</taxon>
        <taxon>Platyhelminthes</taxon>
        <taxon>Cestoda</taxon>
        <taxon>Eucestoda</taxon>
        <taxon>Cyclophyllidea</taxon>
        <taxon>Taeniidae</taxon>
        <taxon>Taenia</taxon>
    </lineage>
</organism>
<sequence>MHYFSTLAQHTTRTNRDVAWRCTNANAVSQAQSTHTYERVRLLHKQVTRTSNGNTKGKIRGEALYDSEDLARHMANYVMNQIPTLSVTHISSSDIIAPDIWSDPFRVYACLFAKASRVLFLVTQYDVAAFGKFTREHLQPLLNQSTPRDYDWKSRFFVLAMGELDLPVPLPCEIIRFREVGWFRDSMALFVLGKKIQEFWTPKQLSSCLITRTEKLKFATNLEETETFQTSLIVKNSNDEDPIDKRGDVQEIFNTKIDHGSAMISNDGPHYIACQNFNVRFDIVSNRSLEIHNLLIPNVSVSGLSGTIQPLQTNVGYYAAQSDIGLIGISSDMDDISPALGEVHSTTDSAGEMQWSPPDSVSVVRETESNSALSPNEGGLTPVTTETDRIRSDVTQTTVTEKASVAAGNADFILESEPPKPTKRTRMVGDQVGSRSIDLSSVRKQHTFFTHERDAPISLSGEDIRSPTTANTSPEGPLETIAERSVESDTSLCPLDCCGFPMQPIPGVQKSEQSPCSDGLETMSTVSRQISPSDYLKIEDGNAITSPKLDSNKKFTPLMGSQCFGEKDEFLKDIESTEIKLQDRKSPSTPFLSLLETTSEESAVVPKTTKTALMDSDFPSGTKKRVSPHGDLNSSGDKIKCFDVEGSSQVDIDVDLKTSNVPNIRQTSPSISFLQKEGVASTSNSMNLIDKKNKENCGDLDHAGSETDENRSAAPSTSESVPQNYAFHPPNKSAPRRGLWESRLLTIEATKEKIPDASSKISICHKHTIGSKLGERQDSVEGSSGQVRPTDIFENECRSPISDSDCDPEITSSTMSRPSCLLSADNFPSSIALPKTLPEAATSQADCLKLSILRGAEVIKRRERLEEHKPNIEKRFSSISITDEVNQREFEVADTAVGSSYSELGDFRLPSASSVGLLHEAEKFDNDGGPSTYWCDRSVGSPTPCGFSARSDTTSDSSVPSEKSRVFIEDAEITTNSRQRTVNALFSVCKALGKASKLLSFSNEIIMRQIEQLNSEQP</sequence>
<feature type="region of interest" description="Disordered" evidence="1">
    <location>
        <begin position="459"/>
        <end position="478"/>
    </location>
</feature>
<feature type="compositionally biased region" description="Basic and acidic residues" evidence="1">
    <location>
        <begin position="689"/>
        <end position="711"/>
    </location>
</feature>
<proteinExistence type="predicted"/>
<evidence type="ECO:0000256" key="1">
    <source>
        <dbReference type="SAM" id="MobiDB-lite"/>
    </source>
</evidence>
<feature type="region of interest" description="Disordered" evidence="1">
    <location>
        <begin position="684"/>
        <end position="736"/>
    </location>
</feature>